<dbReference type="Pfam" id="PF01012">
    <property type="entry name" value="ETF"/>
    <property type="match status" value="1"/>
</dbReference>
<dbReference type="InterPro" id="IPR014731">
    <property type="entry name" value="ETF_asu_C"/>
</dbReference>
<sequence>MWGREVAARVAVMLQAGLTGDVVELAVDGARLVAWKPAFGGRLVVSITATSAVQMVTVRPGTLAGLAPRDREAVVTQLPIAASGRVRVLDSGRDDDLELLVKAPVVVGVGRGVAPERYPALGPLLTVLGAELAGTRRVTDRGWLPRSRQLGLTGLSIRPRLYVALGLSGKFNHMIGVRGANCVLAINCDPDAPVFEAADIGIVGDWQEVVPKLVAKLTDAARVGTATTPEPAS</sequence>
<comment type="caution">
    <text evidence="4">The sequence shown here is derived from an EMBL/GenBank/DDBJ whole genome shotgun (WGS) entry which is preliminary data.</text>
</comment>
<dbReference type="GO" id="GO:0009055">
    <property type="term" value="F:electron transfer activity"/>
    <property type="evidence" value="ECO:0007669"/>
    <property type="project" value="InterPro"/>
</dbReference>
<accession>T1A7D5</accession>
<evidence type="ECO:0000259" key="3">
    <source>
        <dbReference type="Pfam" id="PF01012"/>
    </source>
</evidence>
<proteinExistence type="inferred from homology"/>
<gene>
    <name evidence="4" type="ORF">B1B_10496</name>
</gene>
<dbReference type="GO" id="GO:0050660">
    <property type="term" value="F:flavin adenine dinucleotide binding"/>
    <property type="evidence" value="ECO:0007669"/>
    <property type="project" value="InterPro"/>
</dbReference>
<dbReference type="SUPFAM" id="SSF52467">
    <property type="entry name" value="DHS-like NAD/FAD-binding domain"/>
    <property type="match status" value="1"/>
</dbReference>
<dbReference type="InterPro" id="IPR014730">
    <property type="entry name" value="ETF_a/b_N"/>
</dbReference>
<dbReference type="PANTHER" id="PTHR43153">
    <property type="entry name" value="ELECTRON TRANSFER FLAVOPROTEIN ALPHA"/>
    <property type="match status" value="1"/>
</dbReference>
<reference evidence="4" key="2">
    <citation type="journal article" date="2014" name="ISME J.">
        <title>Microbial stratification in low pH oxic and suboxic macroscopic growths along an acid mine drainage.</title>
        <authorList>
            <person name="Mendez-Garcia C."/>
            <person name="Mesa V."/>
            <person name="Sprenger R.R."/>
            <person name="Richter M."/>
            <person name="Diez M.S."/>
            <person name="Solano J."/>
            <person name="Bargiela R."/>
            <person name="Golyshina O.V."/>
            <person name="Manteca A."/>
            <person name="Ramos J.L."/>
            <person name="Gallego J.R."/>
            <person name="Llorente I."/>
            <person name="Martins Dos Santos V.A."/>
            <person name="Jensen O.N."/>
            <person name="Pelaez A.I."/>
            <person name="Sanchez J."/>
            <person name="Ferrer M."/>
        </authorList>
    </citation>
    <scope>NUCLEOTIDE SEQUENCE</scope>
</reference>
<dbReference type="AlphaFoldDB" id="T1A7D5"/>
<dbReference type="InterPro" id="IPR029035">
    <property type="entry name" value="DHS-like_NAD/FAD-binding_dom"/>
</dbReference>
<dbReference type="SUPFAM" id="SSF52402">
    <property type="entry name" value="Adenine nucleotide alpha hydrolases-like"/>
    <property type="match status" value="1"/>
</dbReference>
<dbReference type="Gene3D" id="3.40.50.1220">
    <property type="entry name" value="TPP-binding domain"/>
    <property type="match status" value="1"/>
</dbReference>
<evidence type="ECO:0000259" key="2">
    <source>
        <dbReference type="Pfam" id="PF00766"/>
    </source>
</evidence>
<feature type="domain" description="Electron transfer flavoprotein alpha/beta-subunit N-terminal" evidence="3">
    <location>
        <begin position="3"/>
        <end position="80"/>
    </location>
</feature>
<name>T1A7D5_9ZZZZ</name>
<dbReference type="PANTHER" id="PTHR43153:SF1">
    <property type="entry name" value="ELECTRON TRANSFER FLAVOPROTEIN SUBUNIT ALPHA, MITOCHONDRIAL"/>
    <property type="match status" value="1"/>
</dbReference>
<dbReference type="InterPro" id="IPR014729">
    <property type="entry name" value="Rossmann-like_a/b/a_fold"/>
</dbReference>
<dbReference type="InterPro" id="IPR001308">
    <property type="entry name" value="ETF_a/FixB"/>
</dbReference>
<protein>
    <submittedName>
        <fullName evidence="4">Electron transfer flavoprotein alpha/beta-subunit</fullName>
    </submittedName>
</protein>
<dbReference type="Pfam" id="PF00766">
    <property type="entry name" value="ETF_alpha"/>
    <property type="match status" value="1"/>
</dbReference>
<comment type="similarity">
    <text evidence="1">Belongs to the ETF alpha-subunit/FixB family.</text>
</comment>
<evidence type="ECO:0000313" key="4">
    <source>
        <dbReference type="EMBL" id="EQD52897.1"/>
    </source>
</evidence>
<organism evidence="4">
    <name type="scientific">mine drainage metagenome</name>
    <dbReference type="NCBI Taxonomy" id="410659"/>
    <lineage>
        <taxon>unclassified sequences</taxon>
        <taxon>metagenomes</taxon>
        <taxon>ecological metagenomes</taxon>
    </lineage>
</organism>
<dbReference type="Gene3D" id="3.40.50.620">
    <property type="entry name" value="HUPs"/>
    <property type="match status" value="1"/>
</dbReference>
<reference evidence="4" key="1">
    <citation type="submission" date="2013-08" db="EMBL/GenBank/DDBJ databases">
        <authorList>
            <person name="Mendez C."/>
            <person name="Richter M."/>
            <person name="Ferrer M."/>
            <person name="Sanchez J."/>
        </authorList>
    </citation>
    <scope>NUCLEOTIDE SEQUENCE</scope>
</reference>
<evidence type="ECO:0000256" key="1">
    <source>
        <dbReference type="ARBA" id="ARBA00005817"/>
    </source>
</evidence>
<dbReference type="EMBL" id="AUZY01006879">
    <property type="protein sequence ID" value="EQD52897.1"/>
    <property type="molecule type" value="Genomic_DNA"/>
</dbReference>
<feature type="domain" description="Electron transfer flavoprotein alpha subunit C-terminal" evidence="2">
    <location>
        <begin position="100"/>
        <end position="178"/>
    </location>
</feature>
<dbReference type="GO" id="GO:0033539">
    <property type="term" value="P:fatty acid beta-oxidation using acyl-CoA dehydrogenase"/>
    <property type="evidence" value="ECO:0007669"/>
    <property type="project" value="TreeGrafter"/>
</dbReference>